<feature type="non-terminal residue" evidence="1">
    <location>
        <position position="1"/>
    </location>
</feature>
<evidence type="ECO:0000313" key="1">
    <source>
        <dbReference type="EMBL" id="GKT37861.1"/>
    </source>
</evidence>
<reference evidence="1" key="1">
    <citation type="submission" date="2022-03" db="EMBL/GenBank/DDBJ databases">
        <title>Draft genome sequence of Aduncisulcus paluster, a free-living microaerophilic Fornicata.</title>
        <authorList>
            <person name="Yuyama I."/>
            <person name="Kume K."/>
            <person name="Tamura T."/>
            <person name="Inagaki Y."/>
            <person name="Hashimoto T."/>
        </authorList>
    </citation>
    <scope>NUCLEOTIDE SEQUENCE</scope>
    <source>
        <strain evidence="1">NY0171</strain>
    </source>
</reference>
<sequence>NIPSNRLRFCNFTFFDGNVFGNGLFDQRLHHFRLYSLNFSGSFNHRFFIRIIKQFKTFFVKLYNFLMVIREQTFDIFIRKNILAKLTEIDFVLYFTEEAVKLIVFIRTGFFQQGIQILNFRIFIE</sequence>
<dbReference type="Proteomes" id="UP001057375">
    <property type="component" value="Unassembled WGS sequence"/>
</dbReference>
<protein>
    <submittedName>
        <fullName evidence="1">Uncharacterized protein</fullName>
    </submittedName>
</protein>
<keyword evidence="2" id="KW-1185">Reference proteome</keyword>
<accession>A0ABQ5L0Q9</accession>
<gene>
    <name evidence="1" type="ORF">ADUPG1_003799</name>
</gene>
<comment type="caution">
    <text evidence="1">The sequence shown here is derived from an EMBL/GenBank/DDBJ whole genome shotgun (WGS) entry which is preliminary data.</text>
</comment>
<evidence type="ECO:0000313" key="2">
    <source>
        <dbReference type="Proteomes" id="UP001057375"/>
    </source>
</evidence>
<organism evidence="1 2">
    <name type="scientific">Aduncisulcus paluster</name>
    <dbReference type="NCBI Taxonomy" id="2918883"/>
    <lineage>
        <taxon>Eukaryota</taxon>
        <taxon>Metamonada</taxon>
        <taxon>Carpediemonas-like organisms</taxon>
        <taxon>Aduncisulcus</taxon>
    </lineage>
</organism>
<name>A0ABQ5L0Q9_9EUKA</name>
<dbReference type="EMBL" id="BQXS01005364">
    <property type="protein sequence ID" value="GKT37861.1"/>
    <property type="molecule type" value="Genomic_DNA"/>
</dbReference>
<proteinExistence type="predicted"/>